<feature type="region of interest" description="Disordered" evidence="1">
    <location>
        <begin position="18"/>
        <end position="91"/>
    </location>
</feature>
<gene>
    <name evidence="2" type="ORF">J1N35_011291</name>
</gene>
<reference evidence="2 3" key="1">
    <citation type="journal article" date="2021" name="Plant Biotechnol. J.">
        <title>Multi-omics assisted identification of the key and species-specific regulatory components of drought-tolerant mechanisms in Gossypium stocksii.</title>
        <authorList>
            <person name="Yu D."/>
            <person name="Ke L."/>
            <person name="Zhang D."/>
            <person name="Wu Y."/>
            <person name="Sun Y."/>
            <person name="Mei J."/>
            <person name="Sun J."/>
            <person name="Sun Y."/>
        </authorList>
    </citation>
    <scope>NUCLEOTIDE SEQUENCE [LARGE SCALE GENOMIC DNA]</scope>
    <source>
        <strain evidence="3">cv. E1</strain>
        <tissue evidence="2">Leaf</tissue>
    </source>
</reference>
<comment type="caution">
    <text evidence="2">The sequence shown here is derived from an EMBL/GenBank/DDBJ whole genome shotgun (WGS) entry which is preliminary data.</text>
</comment>
<feature type="compositionally biased region" description="Basic and acidic residues" evidence="1">
    <location>
        <begin position="54"/>
        <end position="63"/>
    </location>
</feature>
<dbReference type="Proteomes" id="UP000828251">
    <property type="component" value="Unassembled WGS sequence"/>
</dbReference>
<evidence type="ECO:0000313" key="2">
    <source>
        <dbReference type="EMBL" id="KAH1107523.1"/>
    </source>
</evidence>
<organism evidence="2 3">
    <name type="scientific">Gossypium stocksii</name>
    <dbReference type="NCBI Taxonomy" id="47602"/>
    <lineage>
        <taxon>Eukaryota</taxon>
        <taxon>Viridiplantae</taxon>
        <taxon>Streptophyta</taxon>
        <taxon>Embryophyta</taxon>
        <taxon>Tracheophyta</taxon>
        <taxon>Spermatophyta</taxon>
        <taxon>Magnoliopsida</taxon>
        <taxon>eudicotyledons</taxon>
        <taxon>Gunneridae</taxon>
        <taxon>Pentapetalae</taxon>
        <taxon>rosids</taxon>
        <taxon>malvids</taxon>
        <taxon>Malvales</taxon>
        <taxon>Malvaceae</taxon>
        <taxon>Malvoideae</taxon>
        <taxon>Gossypium</taxon>
    </lineage>
</organism>
<keyword evidence="3" id="KW-1185">Reference proteome</keyword>
<evidence type="ECO:0000313" key="3">
    <source>
        <dbReference type="Proteomes" id="UP000828251"/>
    </source>
</evidence>
<dbReference type="EMBL" id="JAIQCV010000004">
    <property type="protein sequence ID" value="KAH1107523.1"/>
    <property type="molecule type" value="Genomic_DNA"/>
</dbReference>
<sequence length="142" mass="15036">MPEFPIYPTILLLAIETKTEPAPTTTEVDSENEETHANIGQATKGTKKSTFIDPGKDKKEVKEGQNNPTTTTTPTTTKGKTPIPPSPPASVTAQDCVIDQLIDDITETDKEGKDVNPLKGRCGTVVEEGSMVVAEAAAQKAG</sequence>
<feature type="compositionally biased region" description="Low complexity" evidence="1">
    <location>
        <begin position="68"/>
        <end position="81"/>
    </location>
</feature>
<name>A0A9D3W3Y9_9ROSI</name>
<evidence type="ECO:0000256" key="1">
    <source>
        <dbReference type="SAM" id="MobiDB-lite"/>
    </source>
</evidence>
<dbReference type="AlphaFoldDB" id="A0A9D3W3Y9"/>
<accession>A0A9D3W3Y9</accession>
<proteinExistence type="predicted"/>
<protein>
    <submittedName>
        <fullName evidence="2">Uncharacterized protein</fullName>
    </submittedName>
</protein>